<evidence type="ECO:0000256" key="1">
    <source>
        <dbReference type="ARBA" id="ARBA00023002"/>
    </source>
</evidence>
<dbReference type="PIRSF" id="PIRSF016578">
    <property type="entry name" value="HsaA"/>
    <property type="match status" value="1"/>
</dbReference>
<dbReference type="Proteomes" id="UP000233766">
    <property type="component" value="Unassembled WGS sequence"/>
</dbReference>
<dbReference type="InterPro" id="IPR046373">
    <property type="entry name" value="Acyl-CoA_Oxase/DH_mid-dom_sf"/>
</dbReference>
<name>A0A2N3VBI5_9NOCA</name>
<reference evidence="4 5" key="1">
    <citation type="submission" date="2017-12" db="EMBL/GenBank/DDBJ databases">
        <title>Sequencing the genomes of 1000 Actinobacteria strains.</title>
        <authorList>
            <person name="Klenk H.-P."/>
        </authorList>
    </citation>
    <scope>NUCLEOTIDE SEQUENCE [LARGE SCALE GENOMIC DNA]</scope>
    <source>
        <strain evidence="4 5">DSM 44489</strain>
    </source>
</reference>
<evidence type="ECO:0000259" key="2">
    <source>
        <dbReference type="Pfam" id="PF02771"/>
    </source>
</evidence>
<dbReference type="InterPro" id="IPR036250">
    <property type="entry name" value="AcylCo_DH-like_C"/>
</dbReference>
<dbReference type="Gene3D" id="2.40.110.10">
    <property type="entry name" value="Butyryl-CoA Dehydrogenase, subunit A, domain 2"/>
    <property type="match status" value="1"/>
</dbReference>
<dbReference type="InterPro" id="IPR013107">
    <property type="entry name" value="Acyl-CoA_DH_C"/>
</dbReference>
<dbReference type="InterPro" id="IPR009100">
    <property type="entry name" value="AcylCoA_DH/oxidase_NM_dom_sf"/>
</dbReference>
<dbReference type="SUPFAM" id="SSF47203">
    <property type="entry name" value="Acyl-CoA dehydrogenase C-terminal domain-like"/>
    <property type="match status" value="1"/>
</dbReference>
<keyword evidence="1" id="KW-0560">Oxidoreductase</keyword>
<dbReference type="OrthoDB" id="571684at2"/>
<accession>A0A2N3VBI5</accession>
<dbReference type="PANTHER" id="PTHR43884">
    <property type="entry name" value="ACYL-COA DEHYDROGENASE"/>
    <property type="match status" value="1"/>
</dbReference>
<dbReference type="InterPro" id="IPR037069">
    <property type="entry name" value="AcylCoA_DH/ox_N_sf"/>
</dbReference>
<comment type="caution">
    <text evidence="4">The sequence shown here is derived from an EMBL/GenBank/DDBJ whole genome shotgun (WGS) entry which is preliminary data.</text>
</comment>
<dbReference type="GO" id="GO:0050660">
    <property type="term" value="F:flavin adenine dinucleotide binding"/>
    <property type="evidence" value="ECO:0007669"/>
    <property type="project" value="InterPro"/>
</dbReference>
<dbReference type="EMBL" id="PJMW01000002">
    <property type="protein sequence ID" value="PKV78926.1"/>
    <property type="molecule type" value="Genomic_DNA"/>
</dbReference>
<gene>
    <name evidence="4" type="ORF">ATK86_3311</name>
</gene>
<protein>
    <submittedName>
        <fullName evidence="4">Alkylation response protein AidB-like acyl-CoA dehydrogenase</fullName>
    </submittedName>
</protein>
<dbReference type="PANTHER" id="PTHR43884:SF12">
    <property type="entry name" value="ISOVALERYL-COA DEHYDROGENASE, MITOCHONDRIAL-RELATED"/>
    <property type="match status" value="1"/>
</dbReference>
<organism evidence="4 5">
    <name type="scientific">Nocardia fluminea</name>
    <dbReference type="NCBI Taxonomy" id="134984"/>
    <lineage>
        <taxon>Bacteria</taxon>
        <taxon>Bacillati</taxon>
        <taxon>Actinomycetota</taxon>
        <taxon>Actinomycetes</taxon>
        <taxon>Mycobacteriales</taxon>
        <taxon>Nocardiaceae</taxon>
        <taxon>Nocardia</taxon>
    </lineage>
</organism>
<evidence type="ECO:0000313" key="5">
    <source>
        <dbReference type="Proteomes" id="UP000233766"/>
    </source>
</evidence>
<dbReference type="GO" id="GO:0008470">
    <property type="term" value="F:3-methylbutanoyl-CoA dehydrogenase activity"/>
    <property type="evidence" value="ECO:0007669"/>
    <property type="project" value="TreeGrafter"/>
</dbReference>
<dbReference type="Pfam" id="PF02771">
    <property type="entry name" value="Acyl-CoA_dh_N"/>
    <property type="match status" value="1"/>
</dbReference>
<proteinExistence type="predicted"/>
<dbReference type="AlphaFoldDB" id="A0A2N3VBI5"/>
<evidence type="ECO:0000259" key="3">
    <source>
        <dbReference type="Pfam" id="PF08028"/>
    </source>
</evidence>
<dbReference type="Gene3D" id="1.20.140.10">
    <property type="entry name" value="Butyryl-CoA Dehydrogenase, subunit A, domain 3"/>
    <property type="match status" value="1"/>
</dbReference>
<dbReference type="Pfam" id="PF08028">
    <property type="entry name" value="Acyl-CoA_dh_2"/>
    <property type="match status" value="1"/>
</dbReference>
<keyword evidence="5" id="KW-1185">Reference proteome</keyword>
<dbReference type="InterPro" id="IPR013786">
    <property type="entry name" value="AcylCoA_DH/ox_N"/>
</dbReference>
<dbReference type="Gene3D" id="1.10.540.10">
    <property type="entry name" value="Acyl-CoA dehydrogenase/oxidase, N-terminal domain"/>
    <property type="match status" value="1"/>
</dbReference>
<dbReference type="SUPFAM" id="SSF56645">
    <property type="entry name" value="Acyl-CoA dehydrogenase NM domain-like"/>
    <property type="match status" value="1"/>
</dbReference>
<evidence type="ECO:0000313" key="4">
    <source>
        <dbReference type="EMBL" id="PKV78926.1"/>
    </source>
</evidence>
<feature type="domain" description="Acyl-CoA dehydrogenase C-terminal" evidence="3">
    <location>
        <begin position="271"/>
        <end position="418"/>
    </location>
</feature>
<dbReference type="GO" id="GO:0006552">
    <property type="term" value="P:L-leucine catabolic process"/>
    <property type="evidence" value="ECO:0007669"/>
    <property type="project" value="TreeGrafter"/>
</dbReference>
<sequence>MTVVTAERITTADQAVRIATELAEVFAAGAVERDHSRRLPHEELDQLSASGLLAITVPAEFGGADLPPSVVAEVVRILAAADPNIAQVPHSHFVYLNLLRLAGSRAQRHDYFGKVLAGARIANAQSERGGATVADISTVLRPDHDRTVAGVESSQDDVTGGAASARIEARRFVVEGTKYYCTGSLFADVLAVLTRLDDPQGVSGLAPGEYVVFVPALEPGVRIVDDWDALGQRTTGSGTVEFAAVKVGPEQLVSRASAVNAPTGYGAFAQLLHAAIDAGIARGALAAAAEFVRTRSRPWFEAEVAHAVDDPLVVQRFGELGVAVAAAESTLIVAGAAVDAAVRPTAVADRAVARDGHSDAPGDGAQASIAVATAKILADRAANEVSAAIFEVGGTRSAAAEHRLDHFWRNARTHTLHDPVRWKYQHIGRAVLHNRPPPLHGVI</sequence>
<dbReference type="RefSeq" id="WP_101465274.1">
    <property type="nucleotide sequence ID" value="NZ_PJMW01000002.1"/>
</dbReference>
<feature type="domain" description="Acyl-CoA dehydrogenase/oxidase N-terminal" evidence="2">
    <location>
        <begin position="23"/>
        <end position="118"/>
    </location>
</feature>